<sequence length="320" mass="36247">MSTDLLAATDSLTELNDRLALLSFRAGWNKAEPSLWAEPRTDFVPCHWRWEEARAGLDAAGRLIDTELAERRNLFLVNPHPGNHYATLRTLVCAYQMILPGERARSHRHTPHALRFVLDTADDVYTVVDGMRIDMRPGDVLLTPGWSWHGHGNAGTRPGYWIDFLDVPTVHLLEPMFFEPWPGDYQQPERRTRDHAFVFPWEKTQQALAAAIPDPQERYGQRVVLDSSGVMPSMTLALQRLPAGFASRPWRTTANQIVSVKSGRGTAVVAGQRYAWQAGDVFTVPAWHALQISASEESDLFTVSDEDMLRLLRYLYEEAL</sequence>
<name>A0A225MRJ8_9BURK</name>
<dbReference type="InterPro" id="IPR014710">
    <property type="entry name" value="RmlC-like_jellyroll"/>
</dbReference>
<dbReference type="PANTHER" id="PTHR41517:SF1">
    <property type="entry name" value="CUPIN"/>
    <property type="match status" value="1"/>
</dbReference>
<dbReference type="InterPro" id="IPR013096">
    <property type="entry name" value="Cupin_2"/>
</dbReference>
<proteinExistence type="predicted"/>
<keyword evidence="2" id="KW-0560">Oxidoreductase</keyword>
<gene>
    <name evidence="4" type="ORF">CEY11_05795</name>
</gene>
<evidence type="ECO:0000256" key="1">
    <source>
        <dbReference type="ARBA" id="ARBA00022964"/>
    </source>
</evidence>
<evidence type="ECO:0000313" key="5">
    <source>
        <dbReference type="Proteomes" id="UP000214603"/>
    </source>
</evidence>
<dbReference type="CDD" id="cd02216">
    <property type="entry name" value="cupin_GDO-like_N"/>
    <property type="match status" value="1"/>
</dbReference>
<accession>A0A225MRJ8</accession>
<dbReference type="OrthoDB" id="4196845at2"/>
<dbReference type="InterPro" id="IPR011051">
    <property type="entry name" value="RmlC_Cupin_sf"/>
</dbReference>
<keyword evidence="1 4" id="KW-0223">Dioxygenase</keyword>
<dbReference type="Proteomes" id="UP000214603">
    <property type="component" value="Unassembled WGS sequence"/>
</dbReference>
<dbReference type="SUPFAM" id="SSF51182">
    <property type="entry name" value="RmlC-like cupins"/>
    <property type="match status" value="1"/>
</dbReference>
<reference evidence="5" key="1">
    <citation type="submission" date="2017-06" db="EMBL/GenBank/DDBJ databases">
        <title>Herbaspirillum phytohormonus sp. nov., isolated from the root nodule of Robinia pseudoacacia in lead-zinc mine.</title>
        <authorList>
            <person name="Fan M."/>
            <person name="Lin Y."/>
        </authorList>
    </citation>
    <scope>NUCLEOTIDE SEQUENCE [LARGE SCALE GENOMIC DNA]</scope>
    <source>
        <strain evidence="5">SC-089</strain>
    </source>
</reference>
<dbReference type="EMBL" id="NJIH01000003">
    <property type="protein sequence ID" value="OWT63818.1"/>
    <property type="molecule type" value="Genomic_DNA"/>
</dbReference>
<dbReference type="Gene3D" id="2.60.120.10">
    <property type="entry name" value="Jelly Rolls"/>
    <property type="match status" value="1"/>
</dbReference>
<organism evidence="4 5">
    <name type="scientific">Candidimonas nitroreducens</name>
    <dbReference type="NCBI Taxonomy" id="683354"/>
    <lineage>
        <taxon>Bacteria</taxon>
        <taxon>Pseudomonadati</taxon>
        <taxon>Pseudomonadota</taxon>
        <taxon>Betaproteobacteria</taxon>
        <taxon>Burkholderiales</taxon>
        <taxon>Alcaligenaceae</taxon>
        <taxon>Candidimonas</taxon>
    </lineage>
</organism>
<dbReference type="RefSeq" id="WP_088602397.1">
    <property type="nucleotide sequence ID" value="NZ_NJIH01000003.1"/>
</dbReference>
<evidence type="ECO:0000313" key="4">
    <source>
        <dbReference type="EMBL" id="OWT63818.1"/>
    </source>
</evidence>
<comment type="caution">
    <text evidence="4">The sequence shown here is derived from an EMBL/GenBank/DDBJ whole genome shotgun (WGS) entry which is preliminary data.</text>
</comment>
<dbReference type="GO" id="GO:0051213">
    <property type="term" value="F:dioxygenase activity"/>
    <property type="evidence" value="ECO:0007669"/>
    <property type="project" value="UniProtKB-KW"/>
</dbReference>
<evidence type="ECO:0000256" key="2">
    <source>
        <dbReference type="ARBA" id="ARBA00023002"/>
    </source>
</evidence>
<dbReference type="AlphaFoldDB" id="A0A225MRJ8"/>
<keyword evidence="5" id="KW-1185">Reference proteome</keyword>
<dbReference type="Pfam" id="PF07883">
    <property type="entry name" value="Cupin_2"/>
    <property type="match status" value="1"/>
</dbReference>
<evidence type="ECO:0000259" key="3">
    <source>
        <dbReference type="Pfam" id="PF07883"/>
    </source>
</evidence>
<dbReference type="PANTHER" id="PTHR41517">
    <property type="entry name" value="1,2-DIOXYGENASE PROTEIN-RELATED"/>
    <property type="match status" value="1"/>
</dbReference>
<protein>
    <submittedName>
        <fullName evidence="4">Gentisate 1,2-dioxygenase</fullName>
    </submittedName>
</protein>
<dbReference type="InterPro" id="IPR047183">
    <property type="entry name" value="GDO-like"/>
</dbReference>
<feature type="domain" description="Cupin type-2" evidence="3">
    <location>
        <begin position="96"/>
        <end position="163"/>
    </location>
</feature>
<dbReference type="CDD" id="cd06992">
    <property type="entry name" value="cupin_GDO-like_C"/>
    <property type="match status" value="1"/>
</dbReference>